<dbReference type="VEuPathDB" id="GiardiaDB:GL50803_0031144"/>
<feature type="region of interest" description="Disordered" evidence="1">
    <location>
        <begin position="1"/>
        <end position="35"/>
    </location>
</feature>
<organism evidence="2 3">
    <name type="scientific">Giardia intestinalis</name>
    <name type="common">Giardia lamblia</name>
    <dbReference type="NCBI Taxonomy" id="5741"/>
    <lineage>
        <taxon>Eukaryota</taxon>
        <taxon>Metamonada</taxon>
        <taxon>Diplomonadida</taxon>
        <taxon>Hexamitidae</taxon>
        <taxon>Giardiinae</taxon>
        <taxon>Giardia</taxon>
    </lineage>
</organism>
<dbReference type="VEuPathDB" id="GiardiaDB:QR46_3849"/>
<reference evidence="3" key="1">
    <citation type="submission" date="2012-02" db="EMBL/GenBank/DDBJ databases">
        <title>Genome sequencing of Giardia lamblia Genotypes A2 and B isolates (DH and GS) and comparative analysis with the genomes of Genotypes A1 and E (WB and Pig).</title>
        <authorList>
            <person name="Adam R."/>
            <person name="Dahlstrom E."/>
            <person name="Martens C."/>
            <person name="Bruno D."/>
            <person name="Barbian K."/>
            <person name="Porcella S.F."/>
            <person name="Nash T."/>
        </authorList>
    </citation>
    <scope>NUCLEOTIDE SEQUENCE</scope>
    <source>
        <strain evidence="3">GS</strain>
    </source>
</reference>
<protein>
    <submittedName>
        <fullName evidence="2">Uncharacterized protein</fullName>
    </submittedName>
</protein>
<dbReference type="OrthoDB" id="10402599at2759"/>
<feature type="compositionally biased region" description="Polar residues" evidence="1">
    <location>
        <begin position="7"/>
        <end position="35"/>
    </location>
</feature>
<reference evidence="2 3" key="2">
    <citation type="journal article" date="2013" name="Genome Biol. Evol.">
        <title>Genome sequencing of Giardia lamblia genotypes A2 and B isolates (DH and GS) and comparative analysis with the genomes of genotypes A1 and E (WB and Pig).</title>
        <authorList>
            <person name="Adam R.D."/>
            <person name="Dahlstrom E.W."/>
            <person name="Martens C.A."/>
            <person name="Bruno D.P."/>
            <person name="Barbian K.D."/>
            <person name="Ricklefs S.M."/>
            <person name="Hernandez M.M."/>
            <person name="Narla N.P."/>
            <person name="Patel R.B."/>
            <person name="Porcella S.F."/>
            <person name="Nash T.E."/>
        </authorList>
    </citation>
    <scope>NUCLEOTIDE SEQUENCE [LARGE SCALE GENOMIC DNA]</scope>
    <source>
        <strain evidence="2 3">GS</strain>
    </source>
</reference>
<dbReference type="EMBL" id="AHHH01000034">
    <property type="protein sequence ID" value="ESU43931.1"/>
    <property type="molecule type" value="Genomic_DNA"/>
</dbReference>
<dbReference type="Proteomes" id="UP000018040">
    <property type="component" value="Unassembled WGS sequence"/>
</dbReference>
<dbReference type="VEuPathDB" id="GiardiaDB:DHA2_153606"/>
<accession>V6TYV9</accession>
<comment type="caution">
    <text evidence="2">The sequence shown here is derived from an EMBL/GenBank/DDBJ whole genome shotgun (WGS) entry which is preliminary data.</text>
</comment>
<feature type="region of interest" description="Disordered" evidence="1">
    <location>
        <begin position="154"/>
        <end position="187"/>
    </location>
</feature>
<evidence type="ECO:0000313" key="3">
    <source>
        <dbReference type="Proteomes" id="UP000018040"/>
    </source>
</evidence>
<evidence type="ECO:0000313" key="2">
    <source>
        <dbReference type="EMBL" id="ESU43931.1"/>
    </source>
</evidence>
<evidence type="ECO:0000256" key="1">
    <source>
        <dbReference type="SAM" id="MobiDB-lite"/>
    </source>
</evidence>
<feature type="compositionally biased region" description="Basic and acidic residues" evidence="1">
    <location>
        <begin position="162"/>
        <end position="173"/>
    </location>
</feature>
<sequence length="187" mass="20597">MTDSRKSSTPSVRRLSSGTHTVPHSLTPQLSDPSSTALLCSRSSPFLQKTDPSTLVRLVTPSPSINSSFASGFYDTFSNDSMVICGPYDPGTNPHQLGVQTKAWQQGKTLVYEKGKKFYPHPRSEPVHLTPYECFINRLGTPISCQLLSPSSPVEKSMIDNQPKHDFTSRESPHLPSIVNHKSSKQV</sequence>
<gene>
    <name evidence="2" type="ORF">GSB_152019</name>
</gene>
<name>V6TYV9_GIAIN</name>
<proteinExistence type="predicted"/>
<dbReference type="AlphaFoldDB" id="V6TYV9"/>